<gene>
    <name evidence="3" type="ORF">FSCOSCO3_A026097</name>
</gene>
<sequence length="321" mass="35888">MESSAFHTQLLSVMEVLAKAAVAEIDRRVDVSCSVLQLEVSRSRSDIDLLQRKCELMEAELRRSRIRARRRVFHPPAAEIFSPLVKVVLNKERPITAWERQDGEAQTQPQQCADEEPVNEAEAVQIKEECADEDMWKTDPVDKLISGAEQPPRFEACQPAQTDSFVERYHSSENAADPAALVSPVDGYDAFTEHQQQHQQHQQLENESEPEVKHEKEEEPDENAVPPLDSGQFAIEEADGQLWSTGEDGSAAADSSFSSFAEQQYELIPPGFTSLSGLVDLVPRIHSVGKSHSVMIKARSLHQHSISTETPQLTRGARTRI</sequence>
<evidence type="ECO:0000313" key="4">
    <source>
        <dbReference type="Proteomes" id="UP001314229"/>
    </source>
</evidence>
<keyword evidence="1" id="KW-0175">Coiled coil</keyword>
<reference evidence="3 4" key="1">
    <citation type="submission" date="2024-01" db="EMBL/GenBank/DDBJ databases">
        <authorList>
            <person name="Alioto T."/>
            <person name="Alioto T."/>
            <person name="Gomez Garrido J."/>
        </authorList>
    </citation>
    <scope>NUCLEOTIDE SEQUENCE [LARGE SCALE GENOMIC DNA]</scope>
</reference>
<accession>A0AAV1Q1U5</accession>
<protein>
    <submittedName>
        <fullName evidence="3">Zinc finger and SCAN domain-containing protein 20</fullName>
    </submittedName>
</protein>
<name>A0AAV1Q1U5_SCOSC</name>
<dbReference type="EMBL" id="CAWUFR010000411">
    <property type="protein sequence ID" value="CAK6977463.1"/>
    <property type="molecule type" value="Genomic_DNA"/>
</dbReference>
<proteinExistence type="predicted"/>
<dbReference type="Proteomes" id="UP001314229">
    <property type="component" value="Unassembled WGS sequence"/>
</dbReference>
<dbReference type="AlphaFoldDB" id="A0AAV1Q1U5"/>
<evidence type="ECO:0000313" key="3">
    <source>
        <dbReference type="EMBL" id="CAK6977463.1"/>
    </source>
</evidence>
<comment type="caution">
    <text evidence="3">The sequence shown here is derived from an EMBL/GenBank/DDBJ whole genome shotgun (WGS) entry which is preliminary data.</text>
</comment>
<feature type="region of interest" description="Disordered" evidence="2">
    <location>
        <begin position="193"/>
        <end position="229"/>
    </location>
</feature>
<keyword evidence="4" id="KW-1185">Reference proteome</keyword>
<evidence type="ECO:0000256" key="2">
    <source>
        <dbReference type="SAM" id="MobiDB-lite"/>
    </source>
</evidence>
<evidence type="ECO:0000256" key="1">
    <source>
        <dbReference type="SAM" id="Coils"/>
    </source>
</evidence>
<feature type="coiled-coil region" evidence="1">
    <location>
        <begin position="40"/>
        <end position="67"/>
    </location>
</feature>
<organism evidence="3 4">
    <name type="scientific">Scomber scombrus</name>
    <name type="common">Atlantic mackerel</name>
    <name type="synonym">Scomber vernalis</name>
    <dbReference type="NCBI Taxonomy" id="13677"/>
    <lineage>
        <taxon>Eukaryota</taxon>
        <taxon>Metazoa</taxon>
        <taxon>Chordata</taxon>
        <taxon>Craniata</taxon>
        <taxon>Vertebrata</taxon>
        <taxon>Euteleostomi</taxon>
        <taxon>Actinopterygii</taxon>
        <taxon>Neopterygii</taxon>
        <taxon>Teleostei</taxon>
        <taxon>Neoteleostei</taxon>
        <taxon>Acanthomorphata</taxon>
        <taxon>Pelagiaria</taxon>
        <taxon>Scombriformes</taxon>
        <taxon>Scombridae</taxon>
        <taxon>Scomber</taxon>
    </lineage>
</organism>